<evidence type="ECO:0000256" key="5">
    <source>
        <dbReference type="ARBA" id="ARBA00022734"/>
    </source>
</evidence>
<keyword evidence="10" id="KW-1185">Reference proteome</keyword>
<comment type="subunit">
    <text evidence="3">Homotrimer.</text>
</comment>
<evidence type="ECO:0000256" key="3">
    <source>
        <dbReference type="ARBA" id="ARBA00011233"/>
    </source>
</evidence>
<organism evidence="9 10">
    <name type="scientific">Octopus vulgaris</name>
    <name type="common">Common octopus</name>
    <dbReference type="NCBI Taxonomy" id="6645"/>
    <lineage>
        <taxon>Eukaryota</taxon>
        <taxon>Metazoa</taxon>
        <taxon>Spiralia</taxon>
        <taxon>Lophotrochozoa</taxon>
        <taxon>Mollusca</taxon>
        <taxon>Cephalopoda</taxon>
        <taxon>Coleoidea</taxon>
        <taxon>Octopodiformes</taxon>
        <taxon>Octopoda</taxon>
        <taxon>Incirrata</taxon>
        <taxon>Octopodidae</taxon>
        <taxon>Octopus</taxon>
    </lineage>
</organism>
<dbReference type="SUPFAM" id="SSF57184">
    <property type="entry name" value="Growth factor receptor domain"/>
    <property type="match status" value="1"/>
</dbReference>
<gene>
    <name evidence="9" type="ORF">OCTVUL_1B006248</name>
</gene>
<dbReference type="InterPro" id="IPR051941">
    <property type="entry name" value="BG_Antigen-Binding_Lectin"/>
</dbReference>
<evidence type="ECO:0000256" key="1">
    <source>
        <dbReference type="ARBA" id="ARBA00002219"/>
    </source>
</evidence>
<evidence type="ECO:0000256" key="4">
    <source>
        <dbReference type="ARBA" id="ARBA00022723"/>
    </source>
</evidence>
<dbReference type="Pfam" id="PF22633">
    <property type="entry name" value="F5_F8_type_C_2"/>
    <property type="match status" value="1"/>
</dbReference>
<evidence type="ECO:0000256" key="6">
    <source>
        <dbReference type="ARBA" id="ARBA00022837"/>
    </source>
</evidence>
<dbReference type="InterPro" id="IPR009030">
    <property type="entry name" value="Growth_fac_rcpt_cys_sf"/>
</dbReference>
<comment type="similarity">
    <text evidence="2">Belongs to the fucolectin family.</text>
</comment>
<dbReference type="GO" id="GO:0042806">
    <property type="term" value="F:fucose binding"/>
    <property type="evidence" value="ECO:0007669"/>
    <property type="project" value="UniProtKB-ARBA"/>
</dbReference>
<accession>A0AA36BF84</accession>
<dbReference type="GO" id="GO:0010185">
    <property type="term" value="P:regulation of cellular defense response"/>
    <property type="evidence" value="ECO:0007669"/>
    <property type="project" value="UniProtKB-ARBA"/>
</dbReference>
<name>A0AA36BF84_OCTVU</name>
<keyword evidence="6" id="KW-0106">Calcium</keyword>
<protein>
    <recommendedName>
        <fullName evidence="8">Fucolectin tachylectin-4 pentraxin-1 domain-containing protein</fullName>
    </recommendedName>
</protein>
<evidence type="ECO:0000256" key="7">
    <source>
        <dbReference type="ARBA" id="ARBA00023157"/>
    </source>
</evidence>
<dbReference type="InterPro" id="IPR006585">
    <property type="entry name" value="FTP1"/>
</dbReference>
<dbReference type="Gene3D" id="2.170.300.10">
    <property type="entry name" value="Tie2 ligand-binding domain superfamily"/>
    <property type="match status" value="1"/>
</dbReference>
<dbReference type="AlphaFoldDB" id="A0AA36BF84"/>
<keyword evidence="4" id="KW-0479">Metal-binding</keyword>
<evidence type="ECO:0000313" key="10">
    <source>
        <dbReference type="Proteomes" id="UP001162480"/>
    </source>
</evidence>
<dbReference type="PANTHER" id="PTHR45713:SF6">
    <property type="entry name" value="F5_8 TYPE C DOMAIN-CONTAINING PROTEIN"/>
    <property type="match status" value="1"/>
</dbReference>
<dbReference type="Proteomes" id="UP001162480">
    <property type="component" value="Chromosome 14"/>
</dbReference>
<dbReference type="SUPFAM" id="SSF49785">
    <property type="entry name" value="Galactose-binding domain-like"/>
    <property type="match status" value="1"/>
</dbReference>
<dbReference type="InterPro" id="IPR008979">
    <property type="entry name" value="Galactose-bd-like_sf"/>
</dbReference>
<dbReference type="EMBL" id="OX597827">
    <property type="protein sequence ID" value="CAI9733321.1"/>
    <property type="molecule type" value="Genomic_DNA"/>
</dbReference>
<dbReference type="SMART" id="SM00607">
    <property type="entry name" value="FTP"/>
    <property type="match status" value="1"/>
</dbReference>
<dbReference type="GO" id="GO:0001868">
    <property type="term" value="P:regulation of complement activation, lectin pathway"/>
    <property type="evidence" value="ECO:0007669"/>
    <property type="project" value="UniProtKB-ARBA"/>
</dbReference>
<proteinExistence type="inferred from homology"/>
<dbReference type="Gene3D" id="2.60.120.260">
    <property type="entry name" value="Galactose-binding domain-like"/>
    <property type="match status" value="1"/>
</dbReference>
<sequence length="503" mass="56225">MRWCGHIVRMAVERMPKQLFYGELAEGKSYRRKPKKRFTMKSLGMDLEDIETLASDRAGWRTKVWSGVKAFEEARITHCKTQKKFKEECYNREASCHGLIDRFGELGKFQCHCSELGDCNFHQYGSCGSGTCMPGYKGSTCQIRLYHYFIAKAHPDGIFSESSSQCRDLPLILELNFQYRVATVILHGIKGLPKIDGTDFKCAFDSNLVKCKGSAFMKYLNISSDTGNLCVSRVELEENIALGRPATQSTTYGHNKTRVFSHGGSCTQKIAPMLASYAVDGTRDPEYEHHTCTSTHNVTNNWWQVKLDKVYNLTEMKIYNRNTQKSRFMDFRVLVNSGTNGSFVTAHQSSSTEHTKDIIHILFEKPFPGDILKIEVPKGTLSLCEVEIIKCSPGKYGTHCNEECNCRDKDVCDRVTGICPHGCPPGFTSGTCKEVCPKGTFGDKCHKQCHCIDDSCNPAYGTCAHGCVAGYRGKSCQESFGFSLLLTSPSADKPFSDLAGTIY</sequence>
<comment type="function">
    <text evidence="1">Acts as a defensive agent. Recognizes blood group fucosylated oligosaccharides including A, B, H and Lewis B-type antigens. Does not recognize Lewis A antigen and has low affinity for monovalent haptens.</text>
</comment>
<evidence type="ECO:0000313" key="9">
    <source>
        <dbReference type="EMBL" id="CAI9733321.1"/>
    </source>
</evidence>
<feature type="domain" description="Fucolectin tachylectin-4 pentraxin-1" evidence="8">
    <location>
        <begin position="237"/>
        <end position="395"/>
    </location>
</feature>
<evidence type="ECO:0000259" key="8">
    <source>
        <dbReference type="SMART" id="SM00607"/>
    </source>
</evidence>
<dbReference type="GO" id="GO:0046872">
    <property type="term" value="F:metal ion binding"/>
    <property type="evidence" value="ECO:0007669"/>
    <property type="project" value="UniProtKB-KW"/>
</dbReference>
<dbReference type="PANTHER" id="PTHR45713">
    <property type="entry name" value="FTP DOMAIN-CONTAINING PROTEIN"/>
    <property type="match status" value="1"/>
</dbReference>
<evidence type="ECO:0000256" key="2">
    <source>
        <dbReference type="ARBA" id="ARBA00010147"/>
    </source>
</evidence>
<keyword evidence="7" id="KW-1015">Disulfide bond</keyword>
<reference evidence="9" key="1">
    <citation type="submission" date="2023-08" db="EMBL/GenBank/DDBJ databases">
        <authorList>
            <person name="Alioto T."/>
            <person name="Alioto T."/>
            <person name="Gomez Garrido J."/>
        </authorList>
    </citation>
    <scope>NUCLEOTIDE SEQUENCE</scope>
</reference>
<keyword evidence="5" id="KW-0430">Lectin</keyword>